<organism evidence="1 2">
    <name type="scientific">Pinctada imbricata</name>
    <name type="common">Atlantic pearl-oyster</name>
    <name type="synonym">Pinctada martensii</name>
    <dbReference type="NCBI Taxonomy" id="66713"/>
    <lineage>
        <taxon>Eukaryota</taxon>
        <taxon>Metazoa</taxon>
        <taxon>Spiralia</taxon>
        <taxon>Lophotrochozoa</taxon>
        <taxon>Mollusca</taxon>
        <taxon>Bivalvia</taxon>
        <taxon>Autobranchia</taxon>
        <taxon>Pteriomorphia</taxon>
        <taxon>Pterioida</taxon>
        <taxon>Pterioidea</taxon>
        <taxon>Pteriidae</taxon>
        <taxon>Pinctada</taxon>
    </lineage>
</organism>
<comment type="caution">
    <text evidence="1">The sequence shown here is derived from an EMBL/GenBank/DDBJ whole genome shotgun (WGS) entry which is preliminary data.</text>
</comment>
<gene>
    <name evidence="1" type="ORF">FSP39_020826</name>
</gene>
<sequence>MRRCRSVNYMEKFLLCELNYKNTTNKDANVTVTSNVVYSERIHWNENEVNRILNHLNKQRA</sequence>
<dbReference type="AlphaFoldDB" id="A0AA88YVC9"/>
<reference evidence="1" key="1">
    <citation type="submission" date="2019-08" db="EMBL/GenBank/DDBJ databases">
        <title>The improved chromosome-level genome for the pearl oyster Pinctada fucata martensii using PacBio sequencing and Hi-C.</title>
        <authorList>
            <person name="Zheng Z."/>
        </authorList>
    </citation>
    <scope>NUCLEOTIDE SEQUENCE</scope>
    <source>
        <strain evidence="1">ZZ-2019</strain>
        <tissue evidence="1">Adductor muscle</tissue>
    </source>
</reference>
<proteinExistence type="predicted"/>
<dbReference type="EMBL" id="VSWD01000003">
    <property type="protein sequence ID" value="KAK3106485.1"/>
    <property type="molecule type" value="Genomic_DNA"/>
</dbReference>
<dbReference type="Proteomes" id="UP001186944">
    <property type="component" value="Unassembled WGS sequence"/>
</dbReference>
<evidence type="ECO:0000313" key="2">
    <source>
        <dbReference type="Proteomes" id="UP001186944"/>
    </source>
</evidence>
<protein>
    <submittedName>
        <fullName evidence="1">Uncharacterized protein</fullName>
    </submittedName>
</protein>
<accession>A0AA88YVC9</accession>
<name>A0AA88YVC9_PINIB</name>
<keyword evidence="2" id="KW-1185">Reference proteome</keyword>
<evidence type="ECO:0000313" key="1">
    <source>
        <dbReference type="EMBL" id="KAK3106485.1"/>
    </source>
</evidence>